<evidence type="ECO:0008006" key="3">
    <source>
        <dbReference type="Google" id="ProtNLM"/>
    </source>
</evidence>
<reference evidence="2" key="1">
    <citation type="submission" date="2016-10" db="EMBL/GenBank/DDBJ databases">
        <title>Sequence of Gallionella enrichment culture.</title>
        <authorList>
            <person name="Poehlein A."/>
            <person name="Muehling M."/>
            <person name="Daniel R."/>
        </authorList>
    </citation>
    <scope>NUCLEOTIDE SEQUENCE</scope>
</reference>
<keyword evidence="1" id="KW-1133">Transmembrane helix</keyword>
<dbReference type="NCBIfam" id="NF041043">
    <property type="entry name" value="BPSS1780_fam"/>
    <property type="match status" value="1"/>
</dbReference>
<feature type="transmembrane region" description="Helical" evidence="1">
    <location>
        <begin position="92"/>
        <end position="113"/>
    </location>
</feature>
<dbReference type="EMBL" id="MLJW01000129">
    <property type="protein sequence ID" value="OIQ97661.1"/>
    <property type="molecule type" value="Genomic_DNA"/>
</dbReference>
<keyword evidence="1" id="KW-0812">Transmembrane</keyword>
<feature type="transmembrane region" description="Helical" evidence="1">
    <location>
        <begin position="135"/>
        <end position="158"/>
    </location>
</feature>
<feature type="transmembrane region" description="Helical" evidence="1">
    <location>
        <begin position="178"/>
        <end position="201"/>
    </location>
</feature>
<protein>
    <recommendedName>
        <fullName evidence="3">Transmembrane protein</fullName>
    </recommendedName>
</protein>
<evidence type="ECO:0000313" key="2">
    <source>
        <dbReference type="EMBL" id="OIQ97661.1"/>
    </source>
</evidence>
<keyword evidence="1" id="KW-0472">Membrane</keyword>
<dbReference type="AlphaFoldDB" id="A0A1J5SBR7"/>
<organism evidence="2">
    <name type="scientific">mine drainage metagenome</name>
    <dbReference type="NCBI Taxonomy" id="410659"/>
    <lineage>
        <taxon>unclassified sequences</taxon>
        <taxon>metagenomes</taxon>
        <taxon>ecological metagenomes</taxon>
    </lineage>
</organism>
<proteinExistence type="predicted"/>
<evidence type="ECO:0000256" key="1">
    <source>
        <dbReference type="SAM" id="Phobius"/>
    </source>
</evidence>
<gene>
    <name evidence="2" type="ORF">GALL_202810</name>
</gene>
<name>A0A1J5SBR7_9ZZZZ</name>
<feature type="transmembrane region" description="Helical" evidence="1">
    <location>
        <begin position="28"/>
        <end position="46"/>
    </location>
</feature>
<sequence>MQAQRLPAARGFSWLTEGFLLFRRNPPLLTLLTLSYLLIVLAVGMLQPVGPFLLPLLLPALTTLVANGCRALDLGLTRQALTSGLAEQRGPLLRLGFLHLAGTLAVLAIDLLLEGGGWSAFQRGMDPETVSLTHMLRLMLIASPLLLAFWFAPLLTAWDRVPAAKSLFFSFVAAWRNWRAFLAYGAAVMLIGVFLPGLILVGASLLSATLGDILSIALRLLLVLVFAPVLMASVYLSYRDVFVPPPAVHG</sequence>
<feature type="transmembrane region" description="Helical" evidence="1">
    <location>
        <begin position="213"/>
        <end position="236"/>
    </location>
</feature>
<accession>A0A1J5SBR7</accession>
<dbReference type="InterPro" id="IPR047798">
    <property type="entry name" value="BPSS1780-like"/>
</dbReference>
<comment type="caution">
    <text evidence="2">The sequence shown here is derived from an EMBL/GenBank/DDBJ whole genome shotgun (WGS) entry which is preliminary data.</text>
</comment>